<proteinExistence type="predicted"/>
<name>A0A5M8NZG1_9BACT</name>
<reference evidence="1 2" key="1">
    <citation type="submission" date="2019-03" db="EMBL/GenBank/DDBJ databases">
        <title>Single cell metagenomics reveals metabolic interactions within the superorganism composed of flagellate Streblomastix strix and complex community of Bacteroidetes bacteria on its surface.</title>
        <authorList>
            <person name="Treitli S.C."/>
            <person name="Kolisko M."/>
            <person name="Husnik F."/>
            <person name="Keeling P."/>
            <person name="Hampl V."/>
        </authorList>
    </citation>
    <scope>NUCLEOTIDE SEQUENCE [LARGE SCALE GENOMIC DNA]</scope>
    <source>
        <strain evidence="1">St1</strain>
    </source>
</reference>
<evidence type="ECO:0000313" key="2">
    <source>
        <dbReference type="Proteomes" id="UP000324575"/>
    </source>
</evidence>
<dbReference type="Pfam" id="PF11006">
    <property type="entry name" value="DUF2845"/>
    <property type="match status" value="1"/>
</dbReference>
<dbReference type="AlphaFoldDB" id="A0A5M8NZG1"/>
<protein>
    <submittedName>
        <fullName evidence="1">Uncharacterized protein</fullName>
    </submittedName>
</protein>
<accession>A0A5M8NZG1</accession>
<dbReference type="Proteomes" id="UP000324575">
    <property type="component" value="Unassembled WGS sequence"/>
</dbReference>
<evidence type="ECO:0000313" key="1">
    <source>
        <dbReference type="EMBL" id="KAA6301545.1"/>
    </source>
</evidence>
<gene>
    <name evidence="1" type="ORF">EZS26_002289</name>
</gene>
<dbReference type="InterPro" id="IPR021268">
    <property type="entry name" value="DUF2845"/>
</dbReference>
<dbReference type="EMBL" id="SNRX01000017">
    <property type="protein sequence ID" value="KAA6301545.1"/>
    <property type="molecule type" value="Genomic_DNA"/>
</dbReference>
<comment type="caution">
    <text evidence="1">The sequence shown here is derived from an EMBL/GenBank/DDBJ whole genome shotgun (WGS) entry which is preliminary data.</text>
</comment>
<organism evidence="1 2">
    <name type="scientific">Candidatus Ordinivivax streblomastigis</name>
    <dbReference type="NCBI Taxonomy" id="2540710"/>
    <lineage>
        <taxon>Bacteria</taxon>
        <taxon>Pseudomonadati</taxon>
        <taxon>Bacteroidota</taxon>
        <taxon>Bacteroidia</taxon>
        <taxon>Bacteroidales</taxon>
        <taxon>Candidatus Ordinivivax</taxon>
    </lineage>
</organism>
<sequence length="141" mass="16505">MFLKLEGQDYIFIICVYVKIIGNIVKMKPLFKMLFLSMFLVGVSTSCKTHTTLSQKISLGSTKEQVVAICGKPYKTTAKYDKEENLQEIYFYKEKTWDDDGWSWSATVTNHMFVFKNNKLVAIEQGDEEHNKQQYNTMFVW</sequence>